<evidence type="ECO:0000313" key="2">
    <source>
        <dbReference type="Proteomes" id="UP000308600"/>
    </source>
</evidence>
<proteinExistence type="predicted"/>
<protein>
    <submittedName>
        <fullName evidence="1">Ankyrin</fullName>
    </submittedName>
</protein>
<keyword evidence="2" id="KW-1185">Reference proteome</keyword>
<evidence type="ECO:0000313" key="1">
    <source>
        <dbReference type="EMBL" id="TFK77188.1"/>
    </source>
</evidence>
<sequence>MEGPGSPNFKSAVAFLSHSKSIKTSTTTKLELYGLFKHVTVSPSPTTSKPSIFDPTGRAKWDAWNTTSQRYTTPQAAEDRYLEIARDLGWTEEESARVAQSQAGTSAEAKGDTERHTGGGGMSVSVSTVDKEGLPQNDGTIHGLAITNDHVGLLALIQSQQVDLNEPDEFGYTPLHLAADRGNAEVVGILLREGADATIKDPDDLFPHELAQVAGHEDIAAKLVMAHTAKE</sequence>
<reference evidence="1 2" key="1">
    <citation type="journal article" date="2019" name="Nat. Ecol. Evol.">
        <title>Megaphylogeny resolves global patterns of mushroom evolution.</title>
        <authorList>
            <person name="Varga T."/>
            <person name="Krizsan K."/>
            <person name="Foldi C."/>
            <person name="Dima B."/>
            <person name="Sanchez-Garcia M."/>
            <person name="Sanchez-Ramirez S."/>
            <person name="Szollosi G.J."/>
            <person name="Szarkandi J.G."/>
            <person name="Papp V."/>
            <person name="Albert L."/>
            <person name="Andreopoulos W."/>
            <person name="Angelini C."/>
            <person name="Antonin V."/>
            <person name="Barry K.W."/>
            <person name="Bougher N.L."/>
            <person name="Buchanan P."/>
            <person name="Buyck B."/>
            <person name="Bense V."/>
            <person name="Catcheside P."/>
            <person name="Chovatia M."/>
            <person name="Cooper J."/>
            <person name="Damon W."/>
            <person name="Desjardin D."/>
            <person name="Finy P."/>
            <person name="Geml J."/>
            <person name="Haridas S."/>
            <person name="Hughes K."/>
            <person name="Justo A."/>
            <person name="Karasinski D."/>
            <person name="Kautmanova I."/>
            <person name="Kiss B."/>
            <person name="Kocsube S."/>
            <person name="Kotiranta H."/>
            <person name="LaButti K.M."/>
            <person name="Lechner B.E."/>
            <person name="Liimatainen K."/>
            <person name="Lipzen A."/>
            <person name="Lukacs Z."/>
            <person name="Mihaltcheva S."/>
            <person name="Morgado L.N."/>
            <person name="Niskanen T."/>
            <person name="Noordeloos M.E."/>
            <person name="Ohm R.A."/>
            <person name="Ortiz-Santana B."/>
            <person name="Ovrebo C."/>
            <person name="Racz N."/>
            <person name="Riley R."/>
            <person name="Savchenko A."/>
            <person name="Shiryaev A."/>
            <person name="Soop K."/>
            <person name="Spirin V."/>
            <person name="Szebenyi C."/>
            <person name="Tomsovsky M."/>
            <person name="Tulloss R.E."/>
            <person name="Uehling J."/>
            <person name="Grigoriev I.V."/>
            <person name="Vagvolgyi C."/>
            <person name="Papp T."/>
            <person name="Martin F.M."/>
            <person name="Miettinen O."/>
            <person name="Hibbett D.S."/>
            <person name="Nagy L.G."/>
        </authorList>
    </citation>
    <scope>NUCLEOTIDE SEQUENCE [LARGE SCALE GENOMIC DNA]</scope>
    <source>
        <strain evidence="1 2">NL-1719</strain>
    </source>
</reference>
<organism evidence="1 2">
    <name type="scientific">Pluteus cervinus</name>
    <dbReference type="NCBI Taxonomy" id="181527"/>
    <lineage>
        <taxon>Eukaryota</taxon>
        <taxon>Fungi</taxon>
        <taxon>Dikarya</taxon>
        <taxon>Basidiomycota</taxon>
        <taxon>Agaricomycotina</taxon>
        <taxon>Agaricomycetes</taxon>
        <taxon>Agaricomycetidae</taxon>
        <taxon>Agaricales</taxon>
        <taxon>Pluteineae</taxon>
        <taxon>Pluteaceae</taxon>
        <taxon>Pluteus</taxon>
    </lineage>
</organism>
<accession>A0ACD3BGE2</accession>
<dbReference type="Proteomes" id="UP000308600">
    <property type="component" value="Unassembled WGS sequence"/>
</dbReference>
<dbReference type="EMBL" id="ML208259">
    <property type="protein sequence ID" value="TFK77188.1"/>
    <property type="molecule type" value="Genomic_DNA"/>
</dbReference>
<gene>
    <name evidence="1" type="ORF">BDN72DRAFT_830353</name>
</gene>
<name>A0ACD3BGE2_9AGAR</name>